<dbReference type="AlphaFoldDB" id="A0A2T2NT54"/>
<feature type="compositionally biased region" description="Basic and acidic residues" evidence="2">
    <location>
        <begin position="88"/>
        <end position="98"/>
    </location>
</feature>
<evidence type="ECO:0000256" key="2">
    <source>
        <dbReference type="SAM" id="MobiDB-lite"/>
    </source>
</evidence>
<feature type="region of interest" description="Disordered" evidence="2">
    <location>
        <begin position="88"/>
        <end position="146"/>
    </location>
</feature>
<dbReference type="PANTHER" id="PTHR18929">
    <property type="entry name" value="PROTEIN DISULFIDE ISOMERASE"/>
    <property type="match status" value="1"/>
</dbReference>
<accession>A0A2T2NT54</accession>
<dbReference type="EMBL" id="KZ678133">
    <property type="protein sequence ID" value="PSN68559.1"/>
    <property type="molecule type" value="Genomic_DNA"/>
</dbReference>
<dbReference type="GO" id="GO:0006457">
    <property type="term" value="P:protein folding"/>
    <property type="evidence" value="ECO:0007669"/>
    <property type="project" value="TreeGrafter"/>
</dbReference>
<reference evidence="4 5" key="1">
    <citation type="journal article" date="2018" name="Front. Microbiol.">
        <title>Genome-Wide Analysis of Corynespora cassiicola Leaf Fall Disease Putative Effectors.</title>
        <authorList>
            <person name="Lopez D."/>
            <person name="Ribeiro S."/>
            <person name="Label P."/>
            <person name="Fumanal B."/>
            <person name="Venisse J.S."/>
            <person name="Kohler A."/>
            <person name="de Oliveira R.R."/>
            <person name="Labutti K."/>
            <person name="Lipzen A."/>
            <person name="Lail K."/>
            <person name="Bauer D."/>
            <person name="Ohm R.A."/>
            <person name="Barry K.W."/>
            <person name="Spatafora J."/>
            <person name="Grigoriev I.V."/>
            <person name="Martin F.M."/>
            <person name="Pujade-Renaud V."/>
        </authorList>
    </citation>
    <scope>NUCLEOTIDE SEQUENCE [LARGE SCALE GENOMIC DNA]</scope>
    <source>
        <strain evidence="4 5">Philippines</strain>
    </source>
</reference>
<proteinExistence type="inferred from homology"/>
<comment type="similarity">
    <text evidence="1">Belongs to the protein disulfide isomerase family.</text>
</comment>
<evidence type="ECO:0000313" key="4">
    <source>
        <dbReference type="EMBL" id="PSN68559.1"/>
    </source>
</evidence>
<evidence type="ECO:0000256" key="1">
    <source>
        <dbReference type="ARBA" id="ARBA00006347"/>
    </source>
</evidence>
<dbReference type="InterPro" id="IPR036249">
    <property type="entry name" value="Thioredoxin-like_sf"/>
</dbReference>
<dbReference type="CDD" id="cd02981">
    <property type="entry name" value="PDI_b_family"/>
    <property type="match status" value="1"/>
</dbReference>
<organism evidence="4 5">
    <name type="scientific">Corynespora cassiicola Philippines</name>
    <dbReference type="NCBI Taxonomy" id="1448308"/>
    <lineage>
        <taxon>Eukaryota</taxon>
        <taxon>Fungi</taxon>
        <taxon>Dikarya</taxon>
        <taxon>Ascomycota</taxon>
        <taxon>Pezizomycotina</taxon>
        <taxon>Dothideomycetes</taxon>
        <taxon>Pleosporomycetidae</taxon>
        <taxon>Pleosporales</taxon>
        <taxon>Corynesporascaceae</taxon>
        <taxon>Corynespora</taxon>
    </lineage>
</organism>
<evidence type="ECO:0000259" key="3">
    <source>
        <dbReference type="Pfam" id="PF00085"/>
    </source>
</evidence>
<dbReference type="Pfam" id="PF13848">
    <property type="entry name" value="Thioredoxin_6"/>
    <property type="match status" value="1"/>
</dbReference>
<dbReference type="GO" id="GO:0034976">
    <property type="term" value="P:response to endoplasmic reticulum stress"/>
    <property type="evidence" value="ECO:0007669"/>
    <property type="project" value="TreeGrafter"/>
</dbReference>
<evidence type="ECO:0000313" key="5">
    <source>
        <dbReference type="Proteomes" id="UP000240883"/>
    </source>
</evidence>
<dbReference type="Gene3D" id="3.40.30.10">
    <property type="entry name" value="Glutaredoxin"/>
    <property type="match status" value="3"/>
</dbReference>
<dbReference type="Pfam" id="PF00085">
    <property type="entry name" value="Thioredoxin"/>
    <property type="match status" value="1"/>
</dbReference>
<gene>
    <name evidence="4" type="ORF">BS50DRAFT_490234</name>
</gene>
<dbReference type="OrthoDB" id="427280at2759"/>
<dbReference type="STRING" id="1448308.A0A2T2NT54"/>
<keyword evidence="5" id="KW-1185">Reference proteome</keyword>
<dbReference type="GO" id="GO:0005783">
    <property type="term" value="C:endoplasmic reticulum"/>
    <property type="evidence" value="ECO:0007669"/>
    <property type="project" value="TreeGrafter"/>
</dbReference>
<sequence>MNDALGDAIGPREFAALLEEPQVLVAFTSRQYEPVKAFESIFSEAVQELKTPSVIVDCDVESGKELCAEWDVVGWPAVRLFRRRDDRGENEEKEKNEVGTEEEEGDEGADDNTKDVEDKKPDEQKDEDQSSKDDKPTTDHSNIEVIRYRGPRTVPAIRSFLTKYEWPALSGPLDAGALLSFKKVDDIVVVAYLREDHEDTLLATFRTVAEKHHYEFVFAYTTDVEAADAEGLAVPSIVCWKNEDGDHKVLTGKFEEAGVEGVLAKAKVGVIGTFREKEMDKYMVPNKLTTYLFTKNPAHSRALRHALTPVAKKYEKIVTFAVADAVEFRPMAQNFGLKEDLWPAVAVHSPGKDQVFLWRQGKGITVGEMEAMLGKILRGEAKDGEVFGDKAEANKEGKEERGRDEL</sequence>
<dbReference type="GO" id="GO:0003756">
    <property type="term" value="F:protein disulfide isomerase activity"/>
    <property type="evidence" value="ECO:0007669"/>
    <property type="project" value="TreeGrafter"/>
</dbReference>
<protein>
    <recommendedName>
        <fullName evidence="3">Thioredoxin domain-containing protein</fullName>
    </recommendedName>
</protein>
<dbReference type="CDD" id="cd02982">
    <property type="entry name" value="PDI_b'_family"/>
    <property type="match status" value="1"/>
</dbReference>
<feature type="region of interest" description="Disordered" evidence="2">
    <location>
        <begin position="387"/>
        <end position="406"/>
    </location>
</feature>
<dbReference type="Proteomes" id="UP000240883">
    <property type="component" value="Unassembled WGS sequence"/>
</dbReference>
<name>A0A2T2NT54_CORCC</name>
<feature type="domain" description="Thioredoxin" evidence="3">
    <location>
        <begin position="14"/>
        <end position="94"/>
    </location>
</feature>
<dbReference type="SUPFAM" id="SSF52833">
    <property type="entry name" value="Thioredoxin-like"/>
    <property type="match status" value="3"/>
</dbReference>
<feature type="compositionally biased region" description="Basic and acidic residues" evidence="2">
    <location>
        <begin position="111"/>
        <end position="142"/>
    </location>
</feature>
<feature type="compositionally biased region" description="Acidic residues" evidence="2">
    <location>
        <begin position="99"/>
        <end position="110"/>
    </location>
</feature>
<dbReference type="InterPro" id="IPR013766">
    <property type="entry name" value="Thioredoxin_domain"/>
</dbReference>